<dbReference type="Pfam" id="PF14667">
    <property type="entry name" value="Polysacc_synt_C"/>
    <property type="match status" value="1"/>
</dbReference>
<dbReference type="InterPro" id="IPR011051">
    <property type="entry name" value="RmlC_Cupin_sf"/>
</dbReference>
<dbReference type="Gene3D" id="2.60.120.10">
    <property type="entry name" value="Jelly Rolls"/>
    <property type="match status" value="1"/>
</dbReference>
<dbReference type="InterPro" id="IPR050177">
    <property type="entry name" value="Lipid_A_modif_metabolic_enz"/>
</dbReference>
<dbReference type="SUPFAM" id="SSF51182">
    <property type="entry name" value="RmlC-like cupins"/>
    <property type="match status" value="1"/>
</dbReference>
<dbReference type="InterPro" id="IPR029303">
    <property type="entry name" value="CapF_C"/>
</dbReference>
<feature type="domain" description="NAD-dependent epimerase/dehydratase" evidence="1">
    <location>
        <begin position="6"/>
        <end position="192"/>
    </location>
</feature>
<evidence type="ECO:0000313" key="3">
    <source>
        <dbReference type="EMBL" id="VVD82590.1"/>
    </source>
</evidence>
<evidence type="ECO:0000259" key="1">
    <source>
        <dbReference type="Pfam" id="PF01370"/>
    </source>
</evidence>
<protein>
    <submittedName>
        <fullName evidence="3">NAD-dependent epimerase/dehydratase</fullName>
    </submittedName>
</protein>
<gene>
    <name evidence="3" type="ORF">PCO31110_01212</name>
</gene>
<dbReference type="Proteomes" id="UP000337189">
    <property type="component" value="Unassembled WGS sequence"/>
</dbReference>
<sequence>MKTVGITGSNGLIAWHLRSFLSTDKTLSIVCAGRETFARTELLEAFVKRCDVIVHLAGANRGNEAEVTATNVGLADSLVAACEATGATPYVIYSNSTHIYRGTPYGHSKRAAAETLRAWAIRSGAKLTNLILPNVFGEHGRPFYNSVVATFCHQLVNGETPEIKVDATFDYVHCHEVSLAIGALLADPVDGDQTLSGRPISVTQLLALLTKFQQRYRDEGVIPVLADRFELALFNTYRSYLYPQHYPVVLPLRTDARGSLFEAVKTDREGQAFLSTTHPGITRGNHFHFFKIERFLVLSGEATIRLRRLLTDDVTEFRVTGDSPCYVDMPTLHTHNITNTGSGDLLTMFWSGDIFDPANPDTFAEPV</sequence>
<dbReference type="PANTHER" id="PTHR43245:SF55">
    <property type="entry name" value="NAD(P)-BINDING DOMAIN-CONTAINING PROTEIN"/>
    <property type="match status" value="1"/>
</dbReference>
<proteinExistence type="predicted"/>
<dbReference type="InterPro" id="IPR001509">
    <property type="entry name" value="Epimerase_deHydtase"/>
</dbReference>
<evidence type="ECO:0000259" key="2">
    <source>
        <dbReference type="Pfam" id="PF14667"/>
    </source>
</evidence>
<reference evidence="3 4" key="1">
    <citation type="submission" date="2019-08" db="EMBL/GenBank/DDBJ databases">
        <authorList>
            <person name="Peeters C."/>
        </authorList>
    </citation>
    <scope>NUCLEOTIDE SEQUENCE [LARGE SCALE GENOMIC DNA]</scope>
    <source>
        <strain evidence="3 4">LMG 31110</strain>
    </source>
</reference>
<dbReference type="SUPFAM" id="SSF51735">
    <property type="entry name" value="NAD(P)-binding Rossmann-fold domains"/>
    <property type="match status" value="1"/>
</dbReference>
<feature type="domain" description="Capsular polysaccharide assembling protein CapF C-terminal" evidence="2">
    <location>
        <begin position="254"/>
        <end position="363"/>
    </location>
</feature>
<dbReference type="InterPro" id="IPR014710">
    <property type="entry name" value="RmlC-like_jellyroll"/>
</dbReference>
<dbReference type="PANTHER" id="PTHR43245">
    <property type="entry name" value="BIFUNCTIONAL POLYMYXIN RESISTANCE PROTEIN ARNA"/>
    <property type="match status" value="1"/>
</dbReference>
<dbReference type="InterPro" id="IPR036291">
    <property type="entry name" value="NAD(P)-bd_dom_sf"/>
</dbReference>
<dbReference type="Pfam" id="PF01370">
    <property type="entry name" value="Epimerase"/>
    <property type="match status" value="1"/>
</dbReference>
<organism evidence="3 4">
    <name type="scientific">Pandoraea communis</name>
    <dbReference type="NCBI Taxonomy" id="2508297"/>
    <lineage>
        <taxon>Bacteria</taxon>
        <taxon>Pseudomonadati</taxon>
        <taxon>Pseudomonadota</taxon>
        <taxon>Betaproteobacteria</taxon>
        <taxon>Burkholderiales</taxon>
        <taxon>Burkholderiaceae</taxon>
        <taxon>Pandoraea</taxon>
    </lineage>
</organism>
<dbReference type="AlphaFoldDB" id="A0A5E4T3A6"/>
<dbReference type="Gene3D" id="3.40.50.720">
    <property type="entry name" value="NAD(P)-binding Rossmann-like Domain"/>
    <property type="match status" value="1"/>
</dbReference>
<evidence type="ECO:0000313" key="4">
    <source>
        <dbReference type="Proteomes" id="UP000337189"/>
    </source>
</evidence>
<dbReference type="EMBL" id="CABPSJ010000001">
    <property type="protein sequence ID" value="VVD82590.1"/>
    <property type="molecule type" value="Genomic_DNA"/>
</dbReference>
<dbReference type="RefSeq" id="WP_150689842.1">
    <property type="nucleotide sequence ID" value="NZ_CABPSJ010000001.1"/>
</dbReference>
<dbReference type="OrthoDB" id="9801056at2"/>
<dbReference type="CDD" id="cd07007">
    <property type="entry name" value="cupin_CapF-like_C"/>
    <property type="match status" value="1"/>
</dbReference>
<accession>A0A5E4T3A6</accession>
<name>A0A5E4T3A6_9BURK</name>